<dbReference type="STRING" id="1033731.SAMN05444145_10248"/>
<dbReference type="Gene3D" id="2.40.70.10">
    <property type="entry name" value="Acid Proteases"/>
    <property type="match status" value="1"/>
</dbReference>
<dbReference type="GO" id="GO:0006508">
    <property type="term" value="P:proteolysis"/>
    <property type="evidence" value="ECO:0007669"/>
    <property type="project" value="UniProtKB-KW"/>
</dbReference>
<dbReference type="EMBL" id="FNRI01000002">
    <property type="protein sequence ID" value="SEA17262.1"/>
    <property type="molecule type" value="Genomic_DNA"/>
</dbReference>
<accession>A0A1H3Z1S9</accession>
<name>A0A1H3Z1S9_9BACT</name>
<dbReference type="RefSeq" id="WP_010264298.1">
    <property type="nucleotide sequence ID" value="NZ_CAEG01000012.1"/>
</dbReference>
<protein>
    <submittedName>
        <fullName evidence="1">Aspartyl protease</fullName>
    </submittedName>
</protein>
<dbReference type="Proteomes" id="UP000183253">
    <property type="component" value="Unassembled WGS sequence"/>
</dbReference>
<organism evidence="1 2">
    <name type="scientific">Alistipes timonensis JC136</name>
    <dbReference type="NCBI Taxonomy" id="1033731"/>
    <lineage>
        <taxon>Bacteria</taxon>
        <taxon>Pseudomonadati</taxon>
        <taxon>Bacteroidota</taxon>
        <taxon>Bacteroidia</taxon>
        <taxon>Bacteroidales</taxon>
        <taxon>Rikenellaceae</taxon>
        <taxon>Alistipes</taxon>
    </lineage>
</organism>
<dbReference type="OrthoDB" id="1038841at2"/>
<keyword evidence="2" id="KW-1185">Reference proteome</keyword>
<keyword evidence="1" id="KW-0645">Protease</keyword>
<dbReference type="GO" id="GO:0008233">
    <property type="term" value="F:peptidase activity"/>
    <property type="evidence" value="ECO:0007669"/>
    <property type="project" value="UniProtKB-KW"/>
</dbReference>
<dbReference type="SUPFAM" id="SSF50630">
    <property type="entry name" value="Acid proteases"/>
    <property type="match status" value="1"/>
</dbReference>
<sequence>MGLNENNKILLQQSLIQVGLPLLIVKAQAKNLCFLLDTGSNINVLDKKVAEFFQLSGGINQQQQFGIDGTLQITDVVEMTFSLEEREYKAAFSVMDLSSAFGKVEEESGIQIHGLLGCSFMEQQKWVLDFKELTLSLN</sequence>
<proteinExistence type="predicted"/>
<gene>
    <name evidence="1" type="ORF">SAMN05444145_10248</name>
</gene>
<dbReference type="AlphaFoldDB" id="A0A1H3Z1S9"/>
<evidence type="ECO:0000313" key="1">
    <source>
        <dbReference type="EMBL" id="SEA17262.1"/>
    </source>
</evidence>
<evidence type="ECO:0000313" key="2">
    <source>
        <dbReference type="Proteomes" id="UP000183253"/>
    </source>
</evidence>
<reference evidence="1 2" key="1">
    <citation type="submission" date="2016-10" db="EMBL/GenBank/DDBJ databases">
        <authorList>
            <person name="de Groot N.N."/>
        </authorList>
    </citation>
    <scope>NUCLEOTIDE SEQUENCE [LARGE SCALE GENOMIC DNA]</scope>
    <source>
        <strain evidence="1 2">DSM 25383</strain>
    </source>
</reference>
<keyword evidence="1" id="KW-0378">Hydrolase</keyword>
<dbReference type="InterPro" id="IPR021109">
    <property type="entry name" value="Peptidase_aspartic_dom_sf"/>
</dbReference>